<evidence type="ECO:0000313" key="2">
    <source>
        <dbReference type="Proteomes" id="UP000318717"/>
    </source>
</evidence>
<reference evidence="1 2" key="1">
    <citation type="submission" date="2019-06" db="EMBL/GenBank/DDBJ databases">
        <title>Whole genome shotgun sequence of Vibrio inusitatus NBRC 102082.</title>
        <authorList>
            <person name="Hosoyama A."/>
            <person name="Uohara A."/>
            <person name="Ohji S."/>
            <person name="Ichikawa N."/>
        </authorList>
    </citation>
    <scope>NUCLEOTIDE SEQUENCE [LARGE SCALE GENOMIC DNA]</scope>
    <source>
        <strain evidence="1 2">NBRC 102082</strain>
    </source>
</reference>
<sequence>MPKEIYKSAYSLAKEAELHLQLAQKCLRSLDATVNDALQQATSMVDAIAGQNESSLSATTDLANELKQSIERLKLSEQTS</sequence>
<dbReference type="Proteomes" id="UP000318717">
    <property type="component" value="Unassembled WGS sequence"/>
</dbReference>
<keyword evidence="2" id="KW-1185">Reference proteome</keyword>
<organism evidence="1 2">
    <name type="scientific">Vibrio inusitatus NBRC 102082</name>
    <dbReference type="NCBI Taxonomy" id="1219070"/>
    <lineage>
        <taxon>Bacteria</taxon>
        <taxon>Pseudomonadati</taxon>
        <taxon>Pseudomonadota</taxon>
        <taxon>Gammaproteobacteria</taxon>
        <taxon>Vibrionales</taxon>
        <taxon>Vibrionaceae</taxon>
        <taxon>Vibrio</taxon>
    </lineage>
</organism>
<proteinExistence type="predicted"/>
<protein>
    <submittedName>
        <fullName evidence="1">Uncharacterized protein</fullName>
    </submittedName>
</protein>
<dbReference type="OrthoDB" id="5879079at2"/>
<name>A0A4Y3HYW7_9VIBR</name>
<dbReference type="EMBL" id="BJLF01000017">
    <property type="protein sequence ID" value="GEA52201.1"/>
    <property type="molecule type" value="Genomic_DNA"/>
</dbReference>
<accession>A0A4Y3HYW7</accession>
<gene>
    <name evidence="1" type="ORF">VIN01S_30050</name>
</gene>
<dbReference type="RefSeq" id="WP_141346655.1">
    <property type="nucleotide sequence ID" value="NZ_BJLF01000017.1"/>
</dbReference>
<evidence type="ECO:0000313" key="1">
    <source>
        <dbReference type="EMBL" id="GEA52201.1"/>
    </source>
</evidence>
<comment type="caution">
    <text evidence="1">The sequence shown here is derived from an EMBL/GenBank/DDBJ whole genome shotgun (WGS) entry which is preliminary data.</text>
</comment>
<dbReference type="AlphaFoldDB" id="A0A4Y3HYW7"/>